<dbReference type="InterPro" id="IPR011453">
    <property type="entry name" value="DUF1559"/>
</dbReference>
<evidence type="ECO:0000313" key="4">
    <source>
        <dbReference type="EMBL" id="VAX42309.1"/>
    </source>
</evidence>
<dbReference type="PANTHER" id="PTHR30093">
    <property type="entry name" value="GENERAL SECRETION PATHWAY PROTEIN G"/>
    <property type="match status" value="1"/>
</dbReference>
<dbReference type="GO" id="GO:0015628">
    <property type="term" value="P:protein secretion by the type II secretion system"/>
    <property type="evidence" value="ECO:0007669"/>
    <property type="project" value="InterPro"/>
</dbReference>
<dbReference type="InterPro" id="IPR012902">
    <property type="entry name" value="N_methyl_site"/>
</dbReference>
<dbReference type="InterPro" id="IPR045584">
    <property type="entry name" value="Pilin-like"/>
</dbReference>
<dbReference type="Pfam" id="PF07963">
    <property type="entry name" value="N_methyl"/>
    <property type="match status" value="1"/>
</dbReference>
<name>A0A3B1DIQ7_9ZZZZ</name>
<gene>
    <name evidence="4" type="ORF">MNBD_PLANCTO02-1882</name>
</gene>
<evidence type="ECO:0000256" key="2">
    <source>
        <dbReference type="SAM" id="Phobius"/>
    </source>
</evidence>
<protein>
    <recommendedName>
        <fullName evidence="3">DUF1559 domain-containing protein</fullName>
    </recommendedName>
</protein>
<feature type="transmembrane region" description="Helical" evidence="2">
    <location>
        <begin position="20"/>
        <end position="45"/>
    </location>
</feature>
<accession>A0A3B1DIQ7</accession>
<dbReference type="PANTHER" id="PTHR30093:SF2">
    <property type="entry name" value="TYPE II SECRETION SYSTEM PROTEIN H"/>
    <property type="match status" value="1"/>
</dbReference>
<keyword evidence="1" id="KW-0488">Methylation</keyword>
<dbReference type="Gene3D" id="3.30.700.10">
    <property type="entry name" value="Glycoprotein, Type 4 Pilin"/>
    <property type="match status" value="1"/>
</dbReference>
<keyword evidence="2" id="KW-1133">Transmembrane helix</keyword>
<dbReference type="EMBL" id="UOGL01000640">
    <property type="protein sequence ID" value="VAX42309.1"/>
    <property type="molecule type" value="Genomic_DNA"/>
</dbReference>
<dbReference type="NCBIfam" id="TIGR02532">
    <property type="entry name" value="IV_pilin_GFxxxE"/>
    <property type="match status" value="1"/>
</dbReference>
<dbReference type="SUPFAM" id="SSF54523">
    <property type="entry name" value="Pili subunits"/>
    <property type="match status" value="1"/>
</dbReference>
<dbReference type="PRINTS" id="PR00813">
    <property type="entry name" value="BCTERIALGSPG"/>
</dbReference>
<dbReference type="InterPro" id="IPR000983">
    <property type="entry name" value="Bac_GSPG_pilin"/>
</dbReference>
<reference evidence="4" key="1">
    <citation type="submission" date="2018-06" db="EMBL/GenBank/DDBJ databases">
        <authorList>
            <person name="Zhirakovskaya E."/>
        </authorList>
    </citation>
    <scope>NUCLEOTIDE SEQUENCE</scope>
</reference>
<keyword evidence="2" id="KW-0472">Membrane</keyword>
<dbReference type="GO" id="GO:0015627">
    <property type="term" value="C:type II protein secretion system complex"/>
    <property type="evidence" value="ECO:0007669"/>
    <property type="project" value="InterPro"/>
</dbReference>
<feature type="domain" description="DUF1559" evidence="3">
    <location>
        <begin position="46"/>
        <end position="290"/>
    </location>
</feature>
<sequence>MKNVSEKKHVVSSLSLQGRLGFTLIELLVVIAIISALIALLMPAVQMARESARRTECLNNLKQLGLALNNYEGDHKTYPSGWIAQGQPPFNATFTETASIPIAGNSKVEINSWSVSADWGWPALIAPFMDRGTMKFDWNGPKDNAVNQPLIRTLIKPYTCPSAALPNSRPSGLGYLNYRANMGTTGSNGIMYMNSGVSNRDVVSGDGASNTIAFGESSYGFWSDANSCCVRVHGRGVSGDTDSFAQFDSYRPVSSGNSTLHFFGFGSFHAQSVHFVYVDGHAKGFSKNIDWNIFRALSTRNGGETVDDQ</sequence>
<dbReference type="Pfam" id="PF07596">
    <property type="entry name" value="SBP_bac_10"/>
    <property type="match status" value="1"/>
</dbReference>
<evidence type="ECO:0000256" key="1">
    <source>
        <dbReference type="ARBA" id="ARBA00022481"/>
    </source>
</evidence>
<dbReference type="AlphaFoldDB" id="A0A3B1DIQ7"/>
<keyword evidence="2" id="KW-0812">Transmembrane</keyword>
<evidence type="ECO:0000259" key="3">
    <source>
        <dbReference type="Pfam" id="PF07596"/>
    </source>
</evidence>
<proteinExistence type="predicted"/>
<organism evidence="4">
    <name type="scientific">hydrothermal vent metagenome</name>
    <dbReference type="NCBI Taxonomy" id="652676"/>
    <lineage>
        <taxon>unclassified sequences</taxon>
        <taxon>metagenomes</taxon>
        <taxon>ecological metagenomes</taxon>
    </lineage>
</organism>